<proteinExistence type="predicted"/>
<evidence type="ECO:0000313" key="1">
    <source>
        <dbReference type="EMBL" id="HBQ49854.1"/>
    </source>
</evidence>
<reference evidence="1 2" key="1">
    <citation type="journal article" date="2018" name="Nat. Biotechnol.">
        <title>A standardized bacterial taxonomy based on genome phylogeny substantially revises the tree of life.</title>
        <authorList>
            <person name="Parks D.H."/>
            <person name="Chuvochina M."/>
            <person name="Waite D.W."/>
            <person name="Rinke C."/>
            <person name="Skarshewski A."/>
            <person name="Chaumeil P.A."/>
            <person name="Hugenholtz P."/>
        </authorList>
    </citation>
    <scope>NUCLEOTIDE SEQUENCE [LARGE SCALE GENOMIC DNA]</scope>
    <source>
        <strain evidence="1">UBA10378</strain>
    </source>
</reference>
<sequence length="117" mass="13018">MNMGIDVRFRGRSGKAWDFKRVPLDAPWARTAGVAIFAAPDTYGWRIIRTIELSGKPNDVQPIWALADAERYGARAVFLATEFDARTRRVMVDDIEAGFSPVCMSDRSRAEDAPIAA</sequence>
<organism evidence="1 2">
    <name type="scientific">Hyphomonas atlantica</name>
    <dbReference type="NCBI Taxonomy" id="1280948"/>
    <lineage>
        <taxon>Bacteria</taxon>
        <taxon>Pseudomonadati</taxon>
        <taxon>Pseudomonadota</taxon>
        <taxon>Alphaproteobacteria</taxon>
        <taxon>Hyphomonadales</taxon>
        <taxon>Hyphomonadaceae</taxon>
        <taxon>Hyphomonas</taxon>
    </lineage>
</organism>
<dbReference type="Proteomes" id="UP000263957">
    <property type="component" value="Unassembled WGS sequence"/>
</dbReference>
<name>A0A356W861_9PROT</name>
<gene>
    <name evidence="1" type="ORF">DD728_13430</name>
</gene>
<dbReference type="AlphaFoldDB" id="A0A356W861"/>
<comment type="caution">
    <text evidence="1">The sequence shown here is derived from an EMBL/GenBank/DDBJ whole genome shotgun (WGS) entry which is preliminary data.</text>
</comment>
<protein>
    <submittedName>
        <fullName evidence="1">Uncharacterized protein</fullName>
    </submittedName>
</protein>
<evidence type="ECO:0000313" key="2">
    <source>
        <dbReference type="Proteomes" id="UP000263957"/>
    </source>
</evidence>
<dbReference type="EMBL" id="DOGS01000266">
    <property type="protein sequence ID" value="HBQ49854.1"/>
    <property type="molecule type" value="Genomic_DNA"/>
</dbReference>
<accession>A0A356W861</accession>